<evidence type="ECO:0000313" key="2">
    <source>
        <dbReference type="Proteomes" id="UP000432015"/>
    </source>
</evidence>
<name>A0A7K1KUS1_9ACTN</name>
<comment type="caution">
    <text evidence="1">The sequence shown here is derived from an EMBL/GenBank/DDBJ whole genome shotgun (WGS) entry which is preliminary data.</text>
</comment>
<organism evidence="1 2">
    <name type="scientific">Actinomadura litoris</name>
    <dbReference type="NCBI Taxonomy" id="2678616"/>
    <lineage>
        <taxon>Bacteria</taxon>
        <taxon>Bacillati</taxon>
        <taxon>Actinomycetota</taxon>
        <taxon>Actinomycetes</taxon>
        <taxon>Streptosporangiales</taxon>
        <taxon>Thermomonosporaceae</taxon>
        <taxon>Actinomadura</taxon>
    </lineage>
</organism>
<dbReference type="RefSeq" id="WP_156214913.1">
    <property type="nucleotide sequence ID" value="NZ_WOFH01000002.1"/>
</dbReference>
<sequence>MPALTDHPRATHDALARLSEEFAIFPTEAVRRCVTDVHACMTHLGIDASPDQVERMAREHLLGMLKSEPPSGRTRASGGDGGH</sequence>
<dbReference type="AlphaFoldDB" id="A0A7K1KUS1"/>
<evidence type="ECO:0000313" key="1">
    <source>
        <dbReference type="EMBL" id="MUN35922.1"/>
    </source>
</evidence>
<gene>
    <name evidence="1" type="ORF">GNZ18_04815</name>
</gene>
<dbReference type="EMBL" id="WOFH01000002">
    <property type="protein sequence ID" value="MUN35922.1"/>
    <property type="molecule type" value="Genomic_DNA"/>
</dbReference>
<proteinExistence type="predicted"/>
<dbReference type="Proteomes" id="UP000432015">
    <property type="component" value="Unassembled WGS sequence"/>
</dbReference>
<reference evidence="1 2" key="1">
    <citation type="submission" date="2019-11" db="EMBL/GenBank/DDBJ databases">
        <authorList>
            <person name="Cao P."/>
        </authorList>
    </citation>
    <scope>NUCLEOTIDE SEQUENCE [LARGE SCALE GENOMIC DNA]</scope>
    <source>
        <strain evidence="1 2">NEAU-AAG5</strain>
    </source>
</reference>
<protein>
    <submittedName>
        <fullName evidence="1">Uncharacterized protein</fullName>
    </submittedName>
</protein>
<accession>A0A7K1KUS1</accession>
<keyword evidence="2" id="KW-1185">Reference proteome</keyword>